<dbReference type="RefSeq" id="XP_033430929.1">
    <property type="nucleotide sequence ID" value="XM_033565172.1"/>
</dbReference>
<dbReference type="GeneID" id="54323160"/>
<dbReference type="EMBL" id="QUQM01000002">
    <property type="protein sequence ID" value="KAA8651568.1"/>
    <property type="molecule type" value="Genomic_DNA"/>
</dbReference>
<protein>
    <submittedName>
        <fullName evidence="1">Uncharacterized protein</fullName>
    </submittedName>
</protein>
<name>A0A5M9MXF8_9EURO</name>
<sequence>MSSFKKPIPQNFQKWGDVLHIPNPLQTSGAVDEVELVEVSSSVVVGLVNLDAVFESHSESLLKILTAMDDRLALSAVGLGNNPSVRFVEGQLPERLVAVVVGLAEQTVMVMRRRERAQRSKTACRSCKWVQWSLIHPELF</sequence>
<comment type="caution">
    <text evidence="1">The sequence shown here is derived from an EMBL/GenBank/DDBJ whole genome shotgun (WGS) entry which is preliminary data.</text>
</comment>
<evidence type="ECO:0000313" key="2">
    <source>
        <dbReference type="Proteomes" id="UP000324241"/>
    </source>
</evidence>
<dbReference type="Proteomes" id="UP000324241">
    <property type="component" value="Unassembled WGS sequence"/>
</dbReference>
<accession>A0A5M9MXF8</accession>
<reference evidence="1 2" key="1">
    <citation type="submission" date="2019-08" db="EMBL/GenBank/DDBJ databases">
        <title>The genome sequence of a newly discovered highly antifungal drug resistant Aspergillus species, Aspergillus tanneri NIH 1004.</title>
        <authorList>
            <person name="Mounaud S."/>
            <person name="Singh I."/>
            <person name="Joardar V."/>
            <person name="Pakala S."/>
            <person name="Pakala S."/>
            <person name="Venepally P."/>
            <person name="Chung J.K."/>
            <person name="Losada L."/>
            <person name="Nierman W.C."/>
        </authorList>
    </citation>
    <scope>NUCLEOTIDE SEQUENCE [LARGE SCALE GENOMIC DNA]</scope>
    <source>
        <strain evidence="1 2">NIH1004</strain>
    </source>
</reference>
<proteinExistence type="predicted"/>
<dbReference type="AlphaFoldDB" id="A0A5M9MXF8"/>
<evidence type="ECO:0000313" key="1">
    <source>
        <dbReference type="EMBL" id="KAA8651568.1"/>
    </source>
</evidence>
<gene>
    <name evidence="1" type="ORF">ATNIH1004_000458</name>
</gene>
<organism evidence="1 2">
    <name type="scientific">Aspergillus tanneri</name>
    <dbReference type="NCBI Taxonomy" id="1220188"/>
    <lineage>
        <taxon>Eukaryota</taxon>
        <taxon>Fungi</taxon>
        <taxon>Dikarya</taxon>
        <taxon>Ascomycota</taxon>
        <taxon>Pezizomycotina</taxon>
        <taxon>Eurotiomycetes</taxon>
        <taxon>Eurotiomycetidae</taxon>
        <taxon>Eurotiales</taxon>
        <taxon>Aspergillaceae</taxon>
        <taxon>Aspergillus</taxon>
        <taxon>Aspergillus subgen. Circumdati</taxon>
    </lineage>
</organism>